<dbReference type="InterPro" id="IPR006171">
    <property type="entry name" value="TOPRIM_dom"/>
</dbReference>
<feature type="region of interest" description="Interaction with DNA" evidence="10">
    <location>
        <begin position="159"/>
        <end position="164"/>
    </location>
</feature>
<keyword evidence="7 10" id="KW-0799">Topoisomerase</keyword>
<dbReference type="Gene3D" id="1.10.460.10">
    <property type="entry name" value="Topoisomerase I, domain 2"/>
    <property type="match status" value="1"/>
</dbReference>
<dbReference type="EC" id="5.6.2.1" evidence="10"/>
<feature type="site" description="Interaction with DNA" evidence="10">
    <location>
        <position position="151"/>
    </location>
</feature>
<evidence type="ECO:0000256" key="6">
    <source>
        <dbReference type="ARBA" id="ARBA00022842"/>
    </source>
</evidence>
<dbReference type="Pfam" id="PF01131">
    <property type="entry name" value="Topoisom_bac"/>
    <property type="match status" value="1"/>
</dbReference>
<evidence type="ECO:0000256" key="7">
    <source>
        <dbReference type="ARBA" id="ARBA00023029"/>
    </source>
</evidence>
<feature type="site" description="Interaction with DNA" evidence="10">
    <location>
        <position position="136"/>
    </location>
</feature>
<feature type="site" description="Interaction with DNA" evidence="10">
    <location>
        <position position="139"/>
    </location>
</feature>
<dbReference type="InterPro" id="IPR028612">
    <property type="entry name" value="Topoisom_1_IA"/>
</dbReference>
<evidence type="ECO:0000259" key="11">
    <source>
        <dbReference type="PROSITE" id="PS50880"/>
    </source>
</evidence>
<dbReference type="Pfam" id="PF01751">
    <property type="entry name" value="Toprim"/>
    <property type="match status" value="1"/>
</dbReference>
<dbReference type="PROSITE" id="PS52039">
    <property type="entry name" value="TOPO_IA_2"/>
    <property type="match status" value="1"/>
</dbReference>
<dbReference type="GO" id="GO:0003677">
    <property type="term" value="F:DNA binding"/>
    <property type="evidence" value="ECO:0007669"/>
    <property type="project" value="UniProtKB-KW"/>
</dbReference>
<feature type="site" description="Interaction with DNA" evidence="10">
    <location>
        <position position="485"/>
    </location>
</feature>
<dbReference type="PANTHER" id="PTHR42785:SF1">
    <property type="entry name" value="DNA TOPOISOMERASE"/>
    <property type="match status" value="1"/>
</dbReference>
<feature type="site" description="Interaction with DNA" evidence="10">
    <location>
        <position position="31"/>
    </location>
</feature>
<dbReference type="SUPFAM" id="SSF57783">
    <property type="entry name" value="Zinc beta-ribbon"/>
    <property type="match status" value="1"/>
</dbReference>
<dbReference type="NCBIfam" id="TIGR01051">
    <property type="entry name" value="topA_bact"/>
    <property type="match status" value="1"/>
</dbReference>
<dbReference type="GO" id="GO:0005694">
    <property type="term" value="C:chromosome"/>
    <property type="evidence" value="ECO:0007669"/>
    <property type="project" value="InterPro"/>
</dbReference>
<dbReference type="GO" id="GO:0003917">
    <property type="term" value="F:DNA topoisomerase type I (single strand cut, ATP-independent) activity"/>
    <property type="evidence" value="ECO:0007669"/>
    <property type="project" value="UniProtKB-UniRule"/>
</dbReference>
<reference evidence="13 14" key="1">
    <citation type="journal article" date="2016" name="Nat. Commun.">
        <title>Thousands of microbial genomes shed light on interconnected biogeochemical processes in an aquifer system.</title>
        <authorList>
            <person name="Anantharaman K."/>
            <person name="Brown C.T."/>
            <person name="Hug L.A."/>
            <person name="Sharon I."/>
            <person name="Castelle C.J."/>
            <person name="Probst A.J."/>
            <person name="Thomas B.C."/>
            <person name="Singh A."/>
            <person name="Wilkins M.J."/>
            <person name="Karaoz U."/>
            <person name="Brodie E.L."/>
            <person name="Williams K.H."/>
            <person name="Hubbard S.S."/>
            <person name="Banfield J.F."/>
        </authorList>
    </citation>
    <scope>NUCLEOTIDE SEQUENCE [LARGE SCALE GENOMIC DNA]</scope>
</reference>
<sequence length="664" mass="76355">MKLIIVESPTKARTIERFVGKNFKVESSYGHVRDLPSSTLGIDIENDFTPKYITPRKALKNVKALKEAAKKAEEIILATDEDREGEAIAWHLGEVLKINDPKRIIFHEITKNAITEALQHPRKLNNNLINAQQARRILDRLVGYTLSPFLWKKVMRGLSAGRVQSVALRLIIEREKERLQFKPQEYWTITATLETPKDKNTFDAHLYKIHDKTVEKFDLATETDAKKIIKNVQGKTWQVLDVVHKSVKRLPQAPFTTSALQQEASKRFNFSAKQTMYIAQQLYEGVELEKETTGLITYMRTDSTHVADEALKELHGFIKEQYGDQYTLEKKREFKTKTKRAQEAHEAIRPTSVSRTPDAIKNYLDKKQFKLYELVWQRFVASQMQPAMFDATTIDIAVDDMVFRSVGQTLRFDGYLKVWPFASQEMLLPELTKGEQVTLLSIMPNQHFTQPPPRYSEASLIKTLEQYGIGRPSTYAPIMSTLDERGYVTRGEKRQLTPTEIGFIVNDLLVEHFPNIVDVQFTAEMEENLDKIAEGKVDWTPVVKDFYEPFAVHLEKKLETVEKKDMTIPTDEVCKTCGKPMIIKHGRFGKFLACSGFPDCKTTKALPPTSLHIPCPECKEGEIVERYTRKRKLFFGCSRYPDCTYATWKRPQSSEEKGDAEHTT</sequence>
<keyword evidence="3" id="KW-0479">Metal-binding</keyword>
<dbReference type="Gene3D" id="2.70.20.10">
    <property type="entry name" value="Topoisomerase I, domain 3"/>
    <property type="match status" value="1"/>
</dbReference>
<dbReference type="SMART" id="SM00493">
    <property type="entry name" value="TOPRIM"/>
    <property type="match status" value="1"/>
</dbReference>
<feature type="active site" description="O-(5'-phospho-DNA)-tyrosine intermediate" evidence="10">
    <location>
        <position position="298"/>
    </location>
</feature>
<evidence type="ECO:0000256" key="4">
    <source>
        <dbReference type="ARBA" id="ARBA00022771"/>
    </source>
</evidence>
<keyword evidence="9 10" id="KW-0413">Isomerase</keyword>
<dbReference type="InterPro" id="IPR013825">
    <property type="entry name" value="Topo_IA_cen_sub2"/>
</dbReference>
<name>A0A1G2G0Z2_9BACT</name>
<dbReference type="InterPro" id="IPR034149">
    <property type="entry name" value="TOPRIM_TopoI"/>
</dbReference>
<feature type="domain" description="Topo IA-type catalytic" evidence="12">
    <location>
        <begin position="125"/>
        <end position="554"/>
    </location>
</feature>
<evidence type="ECO:0000256" key="10">
    <source>
        <dbReference type="HAMAP-Rule" id="MF_00952"/>
    </source>
</evidence>
<feature type="site" description="Interaction with DNA" evidence="10">
    <location>
        <position position="144"/>
    </location>
</feature>
<dbReference type="HAMAP" id="MF_00952">
    <property type="entry name" value="Topoisom_1_prok"/>
    <property type="match status" value="1"/>
</dbReference>
<gene>
    <name evidence="10" type="primary">topA</name>
    <name evidence="13" type="ORF">A2W41_04970</name>
</gene>
<dbReference type="CDD" id="cd03363">
    <property type="entry name" value="TOPRIM_TopoIA_TopoI"/>
    <property type="match status" value="1"/>
</dbReference>
<comment type="caution">
    <text evidence="13">The sequence shown here is derived from an EMBL/GenBank/DDBJ whole genome shotgun (WGS) entry which is preliminary data.</text>
</comment>
<dbReference type="InterPro" id="IPR013497">
    <property type="entry name" value="Topo_IA_cen"/>
</dbReference>
<dbReference type="InterPro" id="IPR003601">
    <property type="entry name" value="Topo_IA_2"/>
</dbReference>
<feature type="domain" description="Toprim" evidence="11">
    <location>
        <begin position="1"/>
        <end position="111"/>
    </location>
</feature>
<dbReference type="SUPFAM" id="SSF56712">
    <property type="entry name" value="Prokaryotic type I DNA topoisomerase"/>
    <property type="match status" value="1"/>
</dbReference>
<keyword evidence="8 10" id="KW-0238">DNA-binding</keyword>
<comment type="subunit">
    <text evidence="10">Monomer.</text>
</comment>
<organism evidence="13 14">
    <name type="scientific">Candidatus Ryanbacteria bacterium RIFCSPHIGHO2_01_45_13</name>
    <dbReference type="NCBI Taxonomy" id="1802112"/>
    <lineage>
        <taxon>Bacteria</taxon>
        <taxon>Candidatus Ryaniibacteriota</taxon>
    </lineage>
</organism>
<dbReference type="GO" id="GO:0008270">
    <property type="term" value="F:zinc ion binding"/>
    <property type="evidence" value="ECO:0007669"/>
    <property type="project" value="UniProtKB-KW"/>
</dbReference>
<evidence type="ECO:0000256" key="2">
    <source>
        <dbReference type="ARBA" id="ARBA00009446"/>
    </source>
</evidence>
<dbReference type="PROSITE" id="PS50880">
    <property type="entry name" value="TOPRIM"/>
    <property type="match status" value="1"/>
</dbReference>
<dbReference type="Gene3D" id="3.30.65.10">
    <property type="entry name" value="Bacterial Topoisomerase I, domain 1"/>
    <property type="match status" value="2"/>
</dbReference>
<dbReference type="InterPro" id="IPR013498">
    <property type="entry name" value="Topo_IA_Znf"/>
</dbReference>
<dbReference type="SMART" id="SM00436">
    <property type="entry name" value="TOP1Bc"/>
    <property type="match status" value="1"/>
</dbReference>
<dbReference type="GO" id="GO:0006265">
    <property type="term" value="P:DNA topological change"/>
    <property type="evidence" value="ECO:0007669"/>
    <property type="project" value="UniProtKB-UniRule"/>
</dbReference>
<dbReference type="PANTHER" id="PTHR42785">
    <property type="entry name" value="DNA TOPOISOMERASE, TYPE IA, CORE"/>
    <property type="match status" value="1"/>
</dbReference>
<dbReference type="CDD" id="cd00186">
    <property type="entry name" value="TOP1Ac"/>
    <property type="match status" value="1"/>
</dbReference>
<evidence type="ECO:0000256" key="9">
    <source>
        <dbReference type="ARBA" id="ARBA00023235"/>
    </source>
</evidence>
<dbReference type="InterPro" id="IPR013826">
    <property type="entry name" value="Topo_IA_cen_sub3"/>
</dbReference>
<comment type="catalytic activity">
    <reaction evidence="1 10">
        <text>ATP-independent breakage of single-stranded DNA, followed by passage and rejoining.</text>
        <dbReference type="EC" id="5.6.2.1"/>
    </reaction>
</comment>
<proteinExistence type="inferred from homology"/>
<evidence type="ECO:0000313" key="14">
    <source>
        <dbReference type="Proteomes" id="UP000176700"/>
    </source>
</evidence>
<evidence type="ECO:0000259" key="12">
    <source>
        <dbReference type="PROSITE" id="PS52039"/>
    </source>
</evidence>
<evidence type="ECO:0000313" key="13">
    <source>
        <dbReference type="EMBL" id="OGZ43662.1"/>
    </source>
</evidence>
<evidence type="ECO:0000256" key="1">
    <source>
        <dbReference type="ARBA" id="ARBA00000213"/>
    </source>
</evidence>
<protein>
    <recommendedName>
        <fullName evidence="10">DNA topoisomerase 1</fullName>
        <ecNumber evidence="10">5.6.2.1</ecNumber>
    </recommendedName>
    <alternativeName>
        <fullName evidence="10">DNA topoisomerase I</fullName>
    </alternativeName>
</protein>
<feature type="site" description="Interaction with DNA" evidence="10">
    <location>
        <position position="135"/>
    </location>
</feature>
<dbReference type="SMART" id="SM00437">
    <property type="entry name" value="TOP1Ac"/>
    <property type="match status" value="1"/>
</dbReference>
<dbReference type="InterPro" id="IPR003602">
    <property type="entry name" value="Topo_IA_DNA-bd_dom"/>
</dbReference>
<dbReference type="AlphaFoldDB" id="A0A1G2G0Z2"/>
<dbReference type="InterPro" id="IPR005733">
    <property type="entry name" value="TopoI_bac-type"/>
</dbReference>
<accession>A0A1G2G0Z2</accession>
<evidence type="ECO:0000256" key="5">
    <source>
        <dbReference type="ARBA" id="ARBA00022833"/>
    </source>
</evidence>
<dbReference type="PROSITE" id="PS00396">
    <property type="entry name" value="TOPO_IA_1"/>
    <property type="match status" value="1"/>
</dbReference>
<comment type="function">
    <text evidence="10">Releases the supercoiling and torsional tension of DNA, which is introduced during the DNA replication and transcription, by transiently cleaving and rejoining one strand of the DNA duplex. Introduces a single-strand break via transesterification at a target site in duplex DNA. The scissile phosphodiester is attacked by the catalytic tyrosine of the enzyme, resulting in the formation of a DNA-(5'-phosphotyrosyl)-enzyme intermediate and the expulsion of a 3'-OH DNA strand. The free DNA strand then undergoes passage around the unbroken strand, thus removing DNA supercoils. Finally, in the religation step, the DNA 3'-OH attacks the covalent intermediate to expel the active-site tyrosine and restore the DNA phosphodiester backbone.</text>
</comment>
<dbReference type="InterPro" id="IPR013824">
    <property type="entry name" value="Topo_IA_cen_sub1"/>
</dbReference>
<dbReference type="InterPro" id="IPR000380">
    <property type="entry name" value="Topo_IA"/>
</dbReference>
<dbReference type="PRINTS" id="PR00417">
    <property type="entry name" value="PRTPISMRASEI"/>
</dbReference>
<evidence type="ECO:0000256" key="8">
    <source>
        <dbReference type="ARBA" id="ARBA00023125"/>
    </source>
</evidence>
<feature type="site" description="Interaction with DNA" evidence="10">
    <location>
        <position position="300"/>
    </location>
</feature>
<keyword evidence="6" id="KW-0460">Magnesium</keyword>
<keyword evidence="5" id="KW-0862">Zinc</keyword>
<dbReference type="InterPro" id="IPR023406">
    <property type="entry name" value="Topo_IA_AS"/>
</dbReference>
<evidence type="ECO:0000256" key="3">
    <source>
        <dbReference type="ARBA" id="ARBA00022723"/>
    </source>
</evidence>
<dbReference type="Proteomes" id="UP000176700">
    <property type="component" value="Unassembled WGS sequence"/>
</dbReference>
<keyword evidence="4" id="KW-0863">Zinc-finger</keyword>
<dbReference type="Pfam" id="PF01396">
    <property type="entry name" value="Zn_ribbon_Top1"/>
    <property type="match status" value="2"/>
</dbReference>
<dbReference type="Gene3D" id="1.10.290.10">
    <property type="entry name" value="Topoisomerase I, domain 4"/>
    <property type="match status" value="1"/>
</dbReference>
<dbReference type="EMBL" id="MHNI01000004">
    <property type="protein sequence ID" value="OGZ43662.1"/>
    <property type="molecule type" value="Genomic_DNA"/>
</dbReference>
<dbReference type="Gene3D" id="3.40.50.140">
    <property type="match status" value="1"/>
</dbReference>
<comment type="similarity">
    <text evidence="2 10">Belongs to the type IA topoisomerase family.</text>
</comment>
<dbReference type="InterPro" id="IPR023405">
    <property type="entry name" value="Topo_IA_core_domain"/>
</dbReference>